<gene>
    <name evidence="7" type="ORF">H4Q32_013132</name>
</gene>
<evidence type="ECO:0000256" key="5">
    <source>
        <dbReference type="ARBA" id="ARBA00023002"/>
    </source>
</evidence>
<dbReference type="PANTHER" id="PTHR10961">
    <property type="entry name" value="PEROXISOMAL SARCOSINE OXIDASE"/>
    <property type="match status" value="1"/>
</dbReference>
<comment type="caution">
    <text evidence="7">The sequence shown here is derived from an EMBL/GenBank/DDBJ whole genome shotgun (WGS) entry which is preliminary data.</text>
</comment>
<organism evidence="7 8">
    <name type="scientific">Labeo rohita</name>
    <name type="common">Indian major carp</name>
    <name type="synonym">Cyprinus rohita</name>
    <dbReference type="NCBI Taxonomy" id="84645"/>
    <lineage>
        <taxon>Eukaryota</taxon>
        <taxon>Metazoa</taxon>
        <taxon>Chordata</taxon>
        <taxon>Craniata</taxon>
        <taxon>Vertebrata</taxon>
        <taxon>Euteleostomi</taxon>
        <taxon>Actinopterygii</taxon>
        <taxon>Neopterygii</taxon>
        <taxon>Teleostei</taxon>
        <taxon>Ostariophysi</taxon>
        <taxon>Cypriniformes</taxon>
        <taxon>Cyprinidae</taxon>
        <taxon>Labeoninae</taxon>
        <taxon>Labeonini</taxon>
        <taxon>Labeo</taxon>
    </lineage>
</organism>
<evidence type="ECO:0000259" key="6">
    <source>
        <dbReference type="Pfam" id="PF01266"/>
    </source>
</evidence>
<protein>
    <submittedName>
        <fullName evidence="7">Peroxisomal sarcosine oxidase</fullName>
    </submittedName>
</protein>
<evidence type="ECO:0000313" key="7">
    <source>
        <dbReference type="EMBL" id="KAI2656257.1"/>
    </source>
</evidence>
<evidence type="ECO:0000256" key="2">
    <source>
        <dbReference type="ARBA" id="ARBA00010989"/>
    </source>
</evidence>
<evidence type="ECO:0000256" key="3">
    <source>
        <dbReference type="ARBA" id="ARBA00022630"/>
    </source>
</evidence>
<dbReference type="InterPro" id="IPR006076">
    <property type="entry name" value="FAD-dep_OxRdtase"/>
</dbReference>
<dbReference type="InterPro" id="IPR036188">
    <property type="entry name" value="FAD/NAD-bd_sf"/>
</dbReference>
<evidence type="ECO:0000256" key="4">
    <source>
        <dbReference type="ARBA" id="ARBA00022827"/>
    </source>
</evidence>
<keyword evidence="8" id="KW-1185">Reference proteome</keyword>
<evidence type="ECO:0000313" key="8">
    <source>
        <dbReference type="Proteomes" id="UP000830375"/>
    </source>
</evidence>
<sequence>MSSEVYDCIVIGAGIQGSCTAYQLAKNKQKTLLLEQFVLPHSRGSSHGQTRIIRKSYEEDFYVQMMHESYELWAQLEKEAGVELYKRTGLLFMAPENGEGFSRLKVTLQRHKIPTVFLEKQEFSQHIPNRLFQSSGGVIKDGEKVIDIAPGAVVTVTTGSGVYRGRSLVITAGPWANTLLTHTGLQLPLKVVKINVCYWKEKIPGTYSVGQRFPCFIEMEPKEGQYDIYGLPSNEYPGLMKQYCTHLHSEFECIRSKRKQERSYSSLNGSMDLDAFKKAEKQHSPLSPAGVFSLITLSKAEWESTDGCVMLDALCLLHSLEPGFCTYISAAPPSIPSAGSQIRNVSEVRLFLWIIVCVHVSEQVCYHMGSETEPDERDKQTDTGDIDILVRYVTRCLPGLVPVPAVVESCMYTVSRFITRPQVPPLCVPDQTFILVTPDHNFVLDSHPTYGNIIIGAGFSGQYEH</sequence>
<dbReference type="SUPFAM" id="SSF51905">
    <property type="entry name" value="FAD/NAD(P)-binding domain"/>
    <property type="match status" value="1"/>
</dbReference>
<keyword evidence="5" id="KW-0560">Oxidoreductase</keyword>
<dbReference type="EMBL" id="JACTAM010000015">
    <property type="protein sequence ID" value="KAI2656257.1"/>
    <property type="molecule type" value="Genomic_DNA"/>
</dbReference>
<feature type="domain" description="FAD dependent oxidoreductase" evidence="6">
    <location>
        <begin position="7"/>
        <end position="128"/>
    </location>
</feature>
<accession>A0ABQ8M042</accession>
<reference evidence="7 8" key="1">
    <citation type="submission" date="2022-01" db="EMBL/GenBank/DDBJ databases">
        <title>A high-quality chromosome-level genome assembly of rohu carp, Labeo rohita.</title>
        <authorList>
            <person name="Arick M.A. II"/>
            <person name="Hsu C.-Y."/>
            <person name="Magbanua Z."/>
            <person name="Pechanova O."/>
            <person name="Grover C."/>
            <person name="Miller E."/>
            <person name="Thrash A."/>
            <person name="Ezzel L."/>
            <person name="Alam S."/>
            <person name="Benzie J."/>
            <person name="Hamilton M."/>
            <person name="Karsi A."/>
            <person name="Lawrence M.L."/>
            <person name="Peterson D.G."/>
        </authorList>
    </citation>
    <scope>NUCLEOTIDE SEQUENCE [LARGE SCALE GENOMIC DNA]</scope>
    <source>
        <strain evidence="8">BAU-BD-2019</strain>
        <tissue evidence="7">Blood</tissue>
    </source>
</reference>
<name>A0ABQ8M042_LABRO</name>
<dbReference type="Proteomes" id="UP000830375">
    <property type="component" value="Unassembled WGS sequence"/>
</dbReference>
<dbReference type="SUPFAM" id="SSF54373">
    <property type="entry name" value="FAD-linked reductases, C-terminal domain"/>
    <property type="match status" value="2"/>
</dbReference>
<comment type="similarity">
    <text evidence="2">Belongs to the MSOX/MTOX family.</text>
</comment>
<evidence type="ECO:0000256" key="1">
    <source>
        <dbReference type="ARBA" id="ARBA00001974"/>
    </source>
</evidence>
<keyword evidence="4" id="KW-0274">FAD</keyword>
<dbReference type="PANTHER" id="PTHR10961:SF46">
    <property type="entry name" value="PEROXISOMAL SARCOSINE OXIDASE"/>
    <property type="match status" value="1"/>
</dbReference>
<comment type="cofactor">
    <cofactor evidence="1">
        <name>FAD</name>
        <dbReference type="ChEBI" id="CHEBI:57692"/>
    </cofactor>
</comment>
<keyword evidence="3" id="KW-0285">Flavoprotein</keyword>
<proteinExistence type="inferred from homology"/>
<dbReference type="Gene3D" id="3.30.9.10">
    <property type="entry name" value="D-Amino Acid Oxidase, subunit A, domain 2"/>
    <property type="match status" value="1"/>
</dbReference>
<dbReference type="Gene3D" id="3.50.50.60">
    <property type="entry name" value="FAD/NAD(P)-binding domain"/>
    <property type="match status" value="2"/>
</dbReference>
<dbReference type="InterPro" id="IPR045170">
    <property type="entry name" value="MTOX"/>
</dbReference>
<dbReference type="Pfam" id="PF01266">
    <property type="entry name" value="DAO"/>
    <property type="match status" value="1"/>
</dbReference>